<protein>
    <submittedName>
        <fullName evidence="1">Polysaccharide deacetylase family protein</fullName>
    </submittedName>
</protein>
<keyword evidence="2" id="KW-1185">Reference proteome</keyword>
<dbReference type="AlphaFoldDB" id="A0A7S8ITJ8"/>
<dbReference type="KEGG" id="qso:IRL76_03540"/>
<dbReference type="Gene3D" id="3.20.20.370">
    <property type="entry name" value="Glycoside hydrolase/deacetylase"/>
    <property type="match status" value="1"/>
</dbReference>
<dbReference type="Proteomes" id="UP000594459">
    <property type="component" value="Chromosome"/>
</dbReference>
<organism evidence="1 2">
    <name type="scientific">Qipengyuania soli</name>
    <dbReference type="NCBI Taxonomy" id="2782568"/>
    <lineage>
        <taxon>Bacteria</taxon>
        <taxon>Pseudomonadati</taxon>
        <taxon>Pseudomonadota</taxon>
        <taxon>Alphaproteobacteria</taxon>
        <taxon>Sphingomonadales</taxon>
        <taxon>Erythrobacteraceae</taxon>
        <taxon>Qipengyuania</taxon>
    </lineage>
</organism>
<accession>A0A7S8ITJ8</accession>
<reference evidence="1 2" key="1">
    <citation type="submission" date="2020-11" db="EMBL/GenBank/DDBJ databases">
        <title>The genome sequence of Erythrobacter sp. 6D36.</title>
        <authorList>
            <person name="Liu Y."/>
        </authorList>
    </citation>
    <scope>NUCLEOTIDE SEQUENCE [LARGE SCALE GENOMIC DNA]</scope>
    <source>
        <strain evidence="1 2">6D36</strain>
    </source>
</reference>
<dbReference type="SUPFAM" id="SSF88713">
    <property type="entry name" value="Glycoside hydrolase/deacetylase"/>
    <property type="match status" value="1"/>
</dbReference>
<evidence type="ECO:0000313" key="1">
    <source>
        <dbReference type="EMBL" id="QPD00369.1"/>
    </source>
</evidence>
<evidence type="ECO:0000313" key="2">
    <source>
        <dbReference type="Proteomes" id="UP000594459"/>
    </source>
</evidence>
<proteinExistence type="predicted"/>
<dbReference type="GO" id="GO:0005975">
    <property type="term" value="P:carbohydrate metabolic process"/>
    <property type="evidence" value="ECO:0007669"/>
    <property type="project" value="InterPro"/>
</dbReference>
<dbReference type="EMBL" id="CP064654">
    <property type="protein sequence ID" value="QPD00369.1"/>
    <property type="molecule type" value="Genomic_DNA"/>
</dbReference>
<name>A0A7S8ITJ8_9SPHN</name>
<dbReference type="CDD" id="cd10935">
    <property type="entry name" value="CE4_WalW"/>
    <property type="match status" value="1"/>
</dbReference>
<gene>
    <name evidence="1" type="ORF">IRL76_03540</name>
</gene>
<sequence>MTNANLLDPPRRQQAARFAEGFGQRALLTVDTEEEFDWKGDFSRDGYGLDSIRRISKLQQFCEGIGVSPVYLVDWPVANSPVAQEVIGSAVAAGKAEIGIQLHPWVNPPFDEEVDRHNSFAGNLPHALEREKFSLLRDLIEEKFATPPRIYRAGRYGIGRETARMLADSGVAIDTSVRACFDYSAEGGPDYSAHPVAPYWADGERKLLELPLTTVYWGMLRRQGETLYPLTKRFPRAAGVLSRLGLLERIALTPEGVSSEEALRGIDIALDDGLPLLVLSFHSPSLVPGYTPYVRDEDDLDRFYEWLRSVYGYFDLRGVRPTTVAEIMDAVDV</sequence>
<dbReference type="InterPro" id="IPR011330">
    <property type="entry name" value="Glyco_hydro/deAcase_b/a-brl"/>
</dbReference>